<gene>
    <name evidence="2" type="ORF">SAMN02982989_4695</name>
</gene>
<feature type="region of interest" description="Disordered" evidence="1">
    <location>
        <begin position="106"/>
        <end position="133"/>
    </location>
</feature>
<reference evidence="3" key="1">
    <citation type="submission" date="2017-04" db="EMBL/GenBank/DDBJ databases">
        <authorList>
            <person name="Varghese N."/>
            <person name="Submissions S."/>
        </authorList>
    </citation>
    <scope>NUCLEOTIDE SEQUENCE [LARGE SCALE GENOMIC DNA]</scope>
    <source>
        <strain evidence="3">B4P</strain>
    </source>
</reference>
<dbReference type="EMBL" id="FXAF01000002">
    <property type="protein sequence ID" value="SMF04531.1"/>
    <property type="molecule type" value="Genomic_DNA"/>
</dbReference>
<dbReference type="OrthoDB" id="7270696at2"/>
<dbReference type="RefSeq" id="WP_085420115.1">
    <property type="nucleotide sequence ID" value="NZ_FXAF01000002.1"/>
</dbReference>
<evidence type="ECO:0000313" key="2">
    <source>
        <dbReference type="EMBL" id="SMF04531.1"/>
    </source>
</evidence>
<dbReference type="STRING" id="464029.SAMN02982989_4695"/>
<dbReference type="AlphaFoldDB" id="A0A1X7CWS7"/>
<sequence length="133" mass="15405">MQYGDKVREHPERIPPAEVAAEAEKGLKLRAQFRRGGTTAGIARARDLKNRKPLSDKTVRKMVSYFHRHKADKRAENFGDEENPSTGYIAWLLWGGDPGRKWAEEHKKAIEKAKQDARMRRFKRSREEIPPNP</sequence>
<proteinExistence type="predicted"/>
<evidence type="ECO:0000256" key="1">
    <source>
        <dbReference type="SAM" id="MobiDB-lite"/>
    </source>
</evidence>
<keyword evidence="3" id="KW-1185">Reference proteome</keyword>
<protein>
    <submittedName>
        <fullName evidence="2">Uncharacterized protein</fullName>
    </submittedName>
</protein>
<dbReference type="Proteomes" id="UP000192903">
    <property type="component" value="Unassembled WGS sequence"/>
</dbReference>
<accession>A0A1X7CWS7</accession>
<organism evidence="2 3">
    <name type="scientific">Xaviernesmea oryzae</name>
    <dbReference type="NCBI Taxonomy" id="464029"/>
    <lineage>
        <taxon>Bacteria</taxon>
        <taxon>Pseudomonadati</taxon>
        <taxon>Pseudomonadota</taxon>
        <taxon>Alphaproteobacteria</taxon>
        <taxon>Hyphomicrobiales</taxon>
        <taxon>Rhizobiaceae</taxon>
        <taxon>Rhizobium/Agrobacterium group</taxon>
        <taxon>Xaviernesmea</taxon>
    </lineage>
</organism>
<evidence type="ECO:0000313" key="3">
    <source>
        <dbReference type="Proteomes" id="UP000192903"/>
    </source>
</evidence>
<name>A0A1X7CWS7_9HYPH</name>